<evidence type="ECO:0000313" key="2">
    <source>
        <dbReference type="Proteomes" id="UP000279541"/>
    </source>
</evidence>
<evidence type="ECO:0000313" key="1">
    <source>
        <dbReference type="EMBL" id="AZB01516.1"/>
    </source>
</evidence>
<sequence length="61" mass="7320">MFQEKSKSLSRAEDLYAKTRKYRQAFSYLNKEQLELKNIIYKILGKNKVCQAQKVLYQTKN</sequence>
<keyword evidence="2" id="KW-1185">Reference proteome</keyword>
<protein>
    <recommendedName>
        <fullName evidence="3">Transposase</fullName>
    </recommendedName>
</protein>
<dbReference type="Proteomes" id="UP000279541">
    <property type="component" value="Chromosome"/>
</dbReference>
<name>A0ABM7BT14_9FLAO</name>
<reference evidence="1 2" key="1">
    <citation type="submission" date="2018-11" db="EMBL/GenBank/DDBJ databases">
        <title>Proposal to divide the Flavobacteriaceae and reorganize its genera based on Amino Acid Identity values calculated from whole genome sequences.</title>
        <authorList>
            <person name="Nicholson A.C."/>
            <person name="Gulvik C.A."/>
            <person name="Whitney A.M."/>
            <person name="Humrighouse B.W."/>
            <person name="Bell M."/>
            <person name="Holmes B."/>
            <person name="Steigerwalt A.G."/>
            <person name="Villarma A."/>
            <person name="Sheth M."/>
            <person name="Batra D."/>
            <person name="Pryor J."/>
            <person name="Bernardet J.-F."/>
            <person name="Hugo C."/>
            <person name="Kampfer P."/>
            <person name="Newman J."/>
            <person name="McQuiston J.R."/>
        </authorList>
    </citation>
    <scope>NUCLEOTIDE SEQUENCE [LARGE SCALE GENOMIC DNA]</scope>
    <source>
        <strain evidence="1 2">DSM 16927</strain>
    </source>
</reference>
<dbReference type="EMBL" id="CP033926">
    <property type="protein sequence ID" value="AZB01516.1"/>
    <property type="molecule type" value="Genomic_DNA"/>
</dbReference>
<organism evidence="1 2">
    <name type="scientific">Chryseobacterium joostei</name>
    <dbReference type="NCBI Taxonomy" id="112234"/>
    <lineage>
        <taxon>Bacteria</taxon>
        <taxon>Pseudomonadati</taxon>
        <taxon>Bacteroidota</taxon>
        <taxon>Flavobacteriia</taxon>
        <taxon>Flavobacteriales</taxon>
        <taxon>Weeksellaceae</taxon>
        <taxon>Chryseobacterium group</taxon>
        <taxon>Chryseobacterium</taxon>
    </lineage>
</organism>
<accession>A0ABM7BT14</accession>
<evidence type="ECO:0008006" key="3">
    <source>
        <dbReference type="Google" id="ProtNLM"/>
    </source>
</evidence>
<proteinExistence type="predicted"/>
<gene>
    <name evidence="1" type="ORF">EG359_18725</name>
</gene>